<evidence type="ECO:0000313" key="9">
    <source>
        <dbReference type="Proteomes" id="UP000261174"/>
    </source>
</evidence>
<dbReference type="OrthoDB" id="5694214at2"/>
<reference evidence="8 9" key="1">
    <citation type="submission" date="2018-08" db="EMBL/GenBank/DDBJ databases">
        <title>Chitinophaga sp. K20C18050901, a novel bacterium isolated from forest soil.</title>
        <authorList>
            <person name="Wang C."/>
        </authorList>
    </citation>
    <scope>NUCLEOTIDE SEQUENCE [LARGE SCALE GENOMIC DNA]</scope>
    <source>
        <strain evidence="8 9">K20C18050901</strain>
    </source>
</reference>
<dbReference type="InterPro" id="IPR012944">
    <property type="entry name" value="SusD_RagB_dom"/>
</dbReference>
<evidence type="ECO:0000259" key="7">
    <source>
        <dbReference type="Pfam" id="PF14322"/>
    </source>
</evidence>
<dbReference type="Pfam" id="PF14322">
    <property type="entry name" value="SusD-like_3"/>
    <property type="match status" value="1"/>
</dbReference>
<accession>A0A3E1NZ58</accession>
<evidence type="ECO:0000256" key="5">
    <source>
        <dbReference type="ARBA" id="ARBA00023237"/>
    </source>
</evidence>
<keyword evidence="3" id="KW-0732">Signal</keyword>
<dbReference type="GO" id="GO:0009279">
    <property type="term" value="C:cell outer membrane"/>
    <property type="evidence" value="ECO:0007669"/>
    <property type="project" value="UniProtKB-SubCell"/>
</dbReference>
<comment type="subcellular location">
    <subcellularLocation>
        <location evidence="1">Cell outer membrane</location>
    </subcellularLocation>
</comment>
<feature type="domain" description="RagB/SusD" evidence="6">
    <location>
        <begin position="300"/>
        <end position="605"/>
    </location>
</feature>
<sequence>MKYLLIILLLTTAACNTDFLNTRPLGEATSDDVWTDPALAEAYVNDIYNGLGNGGFPETMLSSATDETMFTHNYGMKNMVESTISPTDAEYINSRGAFQWGTMYLRIRACNNFFANISKVSFDKQLQAARLKGEVFFLRAFFYQQLVRNFGGVPLVDKVYTLSDADYSVARNTFEECVDHIVKDCDSAAYYLHGTETVSVKGRATEGAALALKSRILLYAASDLHDMPTAKAKSATIAAAAQPELLGYVSGDRASRWQKALDAARAVMDLGLYSLASPDPATAAEATANYQAMFLKDNSESIFSRYFVNAKSEAGGQIGLYNGLNGYHNWSGNTPTQLLIDDYEMSDGTAFDWNNAAQKAHPYQNRDPRFYASILYDGADWRQRPTDVADMDPANQVQAGTYEVWDGTKAISNPGLDTRQGPVEDWNGSFTGYYMKKFIDPAVDAQYFRQEVPWPFFRYTEIILNYAEALMELGQEGEARTYLNMIRKRAAMPDITSSGAQLKADYQREREIEMVFEEQRYYDVRRWMTAQATIGRSLRGINVQGKLKPGSKVTLYKYDLANYDYTYTPVTLVNENRLWLDKMYFMPIQRDEMNRNNKLVQNPGF</sequence>
<keyword evidence="5" id="KW-0998">Cell outer membrane</keyword>
<dbReference type="InterPro" id="IPR033985">
    <property type="entry name" value="SusD-like_N"/>
</dbReference>
<keyword evidence="4" id="KW-0472">Membrane</keyword>
<dbReference type="Proteomes" id="UP000261174">
    <property type="component" value="Unassembled WGS sequence"/>
</dbReference>
<evidence type="ECO:0000313" key="8">
    <source>
        <dbReference type="EMBL" id="RFM33202.1"/>
    </source>
</evidence>
<dbReference type="CDD" id="cd08977">
    <property type="entry name" value="SusD"/>
    <property type="match status" value="1"/>
</dbReference>
<dbReference type="Pfam" id="PF07980">
    <property type="entry name" value="SusD_RagB"/>
    <property type="match status" value="1"/>
</dbReference>
<dbReference type="InterPro" id="IPR011990">
    <property type="entry name" value="TPR-like_helical_dom_sf"/>
</dbReference>
<evidence type="ECO:0000259" key="6">
    <source>
        <dbReference type="Pfam" id="PF07980"/>
    </source>
</evidence>
<evidence type="ECO:0000256" key="4">
    <source>
        <dbReference type="ARBA" id="ARBA00023136"/>
    </source>
</evidence>
<keyword evidence="9" id="KW-1185">Reference proteome</keyword>
<dbReference type="SUPFAM" id="SSF48452">
    <property type="entry name" value="TPR-like"/>
    <property type="match status" value="1"/>
</dbReference>
<comment type="caution">
    <text evidence="8">The sequence shown here is derived from an EMBL/GenBank/DDBJ whole genome shotgun (WGS) entry which is preliminary data.</text>
</comment>
<evidence type="ECO:0000256" key="1">
    <source>
        <dbReference type="ARBA" id="ARBA00004442"/>
    </source>
</evidence>
<dbReference type="RefSeq" id="WP_116855053.1">
    <property type="nucleotide sequence ID" value="NZ_QTJV01000007.1"/>
</dbReference>
<evidence type="ECO:0000256" key="3">
    <source>
        <dbReference type="ARBA" id="ARBA00022729"/>
    </source>
</evidence>
<dbReference type="Gene3D" id="1.25.40.390">
    <property type="match status" value="1"/>
</dbReference>
<feature type="domain" description="SusD-like N-terminal" evidence="7">
    <location>
        <begin position="38"/>
        <end position="218"/>
    </location>
</feature>
<evidence type="ECO:0000256" key="2">
    <source>
        <dbReference type="ARBA" id="ARBA00006275"/>
    </source>
</evidence>
<name>A0A3E1NZ58_9BACT</name>
<dbReference type="EMBL" id="QTJV01000007">
    <property type="protein sequence ID" value="RFM33202.1"/>
    <property type="molecule type" value="Genomic_DNA"/>
</dbReference>
<protein>
    <submittedName>
        <fullName evidence="8">RagB/SusD family nutrient uptake outer membrane protein</fullName>
    </submittedName>
</protein>
<proteinExistence type="inferred from homology"/>
<organism evidence="8 9">
    <name type="scientific">Chitinophaga silvisoli</name>
    <dbReference type="NCBI Taxonomy" id="2291814"/>
    <lineage>
        <taxon>Bacteria</taxon>
        <taxon>Pseudomonadati</taxon>
        <taxon>Bacteroidota</taxon>
        <taxon>Chitinophagia</taxon>
        <taxon>Chitinophagales</taxon>
        <taxon>Chitinophagaceae</taxon>
        <taxon>Chitinophaga</taxon>
    </lineage>
</organism>
<comment type="similarity">
    <text evidence="2">Belongs to the SusD family.</text>
</comment>
<dbReference type="PROSITE" id="PS51257">
    <property type="entry name" value="PROKAR_LIPOPROTEIN"/>
    <property type="match status" value="1"/>
</dbReference>
<gene>
    <name evidence="8" type="ORF">DXN04_19420</name>
</gene>
<dbReference type="AlphaFoldDB" id="A0A3E1NZ58"/>